<evidence type="ECO:0000313" key="2">
    <source>
        <dbReference type="Proteomes" id="UP000805193"/>
    </source>
</evidence>
<sequence>MRLGLRVSSSKQSTILHFSPLSGFVVSTSGRKITHDGDKGHAEVDTPAAVTGAMGECVAPPRGQRRDALDVTDGILLRGSRNAAGDRSPAQPARSRSTGHRRHDEWGVSAKER</sequence>
<dbReference type="Proteomes" id="UP000805193">
    <property type="component" value="Unassembled WGS sequence"/>
</dbReference>
<accession>A0AC60QZN3</accession>
<reference evidence="1 2" key="1">
    <citation type="journal article" date="2020" name="Cell">
        <title>Large-Scale Comparative Analyses of Tick Genomes Elucidate Their Genetic Diversity and Vector Capacities.</title>
        <authorList>
            <consortium name="Tick Genome and Microbiome Consortium (TIGMIC)"/>
            <person name="Jia N."/>
            <person name="Wang J."/>
            <person name="Shi W."/>
            <person name="Du L."/>
            <person name="Sun Y."/>
            <person name="Zhan W."/>
            <person name="Jiang J.F."/>
            <person name="Wang Q."/>
            <person name="Zhang B."/>
            <person name="Ji P."/>
            <person name="Bell-Sakyi L."/>
            <person name="Cui X.M."/>
            <person name="Yuan T.T."/>
            <person name="Jiang B.G."/>
            <person name="Yang W.F."/>
            <person name="Lam T.T."/>
            <person name="Chang Q.C."/>
            <person name="Ding S.J."/>
            <person name="Wang X.J."/>
            <person name="Zhu J.G."/>
            <person name="Ruan X.D."/>
            <person name="Zhao L."/>
            <person name="Wei J.T."/>
            <person name="Ye R.Z."/>
            <person name="Que T.C."/>
            <person name="Du C.H."/>
            <person name="Zhou Y.H."/>
            <person name="Cheng J.X."/>
            <person name="Dai P.F."/>
            <person name="Guo W.B."/>
            <person name="Han X.H."/>
            <person name="Huang E.J."/>
            <person name="Li L.F."/>
            <person name="Wei W."/>
            <person name="Gao Y.C."/>
            <person name="Liu J.Z."/>
            <person name="Shao H.Z."/>
            <person name="Wang X."/>
            <person name="Wang C.C."/>
            <person name="Yang T.C."/>
            <person name="Huo Q.B."/>
            <person name="Li W."/>
            <person name="Chen H.Y."/>
            <person name="Chen S.E."/>
            <person name="Zhou L.G."/>
            <person name="Ni X.B."/>
            <person name="Tian J.H."/>
            <person name="Sheng Y."/>
            <person name="Liu T."/>
            <person name="Pan Y.S."/>
            <person name="Xia L.Y."/>
            <person name="Li J."/>
            <person name="Zhao F."/>
            <person name="Cao W.C."/>
        </authorList>
    </citation>
    <scope>NUCLEOTIDE SEQUENCE [LARGE SCALE GENOMIC DNA]</scope>
    <source>
        <strain evidence="1">Iper-2018</strain>
    </source>
</reference>
<organism evidence="1 2">
    <name type="scientific">Ixodes persulcatus</name>
    <name type="common">Taiga tick</name>
    <dbReference type="NCBI Taxonomy" id="34615"/>
    <lineage>
        <taxon>Eukaryota</taxon>
        <taxon>Metazoa</taxon>
        <taxon>Ecdysozoa</taxon>
        <taxon>Arthropoda</taxon>
        <taxon>Chelicerata</taxon>
        <taxon>Arachnida</taxon>
        <taxon>Acari</taxon>
        <taxon>Parasitiformes</taxon>
        <taxon>Ixodida</taxon>
        <taxon>Ixodoidea</taxon>
        <taxon>Ixodidae</taxon>
        <taxon>Ixodinae</taxon>
        <taxon>Ixodes</taxon>
    </lineage>
</organism>
<name>A0AC60QZN3_IXOPE</name>
<dbReference type="EMBL" id="JABSTQ010000843">
    <property type="protein sequence ID" value="KAG0445160.1"/>
    <property type="molecule type" value="Genomic_DNA"/>
</dbReference>
<keyword evidence="2" id="KW-1185">Reference proteome</keyword>
<proteinExistence type="predicted"/>
<protein>
    <submittedName>
        <fullName evidence="1">Uncharacterized protein</fullName>
    </submittedName>
</protein>
<gene>
    <name evidence="1" type="ORF">HPB47_019051</name>
</gene>
<comment type="caution">
    <text evidence="1">The sequence shown here is derived from an EMBL/GenBank/DDBJ whole genome shotgun (WGS) entry which is preliminary data.</text>
</comment>
<evidence type="ECO:0000313" key="1">
    <source>
        <dbReference type="EMBL" id="KAG0445160.1"/>
    </source>
</evidence>